<keyword evidence="4" id="KW-1185">Reference proteome</keyword>
<dbReference type="EMBL" id="JAVDUG010000001">
    <property type="protein sequence ID" value="MDR6776309.1"/>
    <property type="molecule type" value="Genomic_DNA"/>
</dbReference>
<name>A0ABU1Q9K5_9BACL</name>
<dbReference type="Pfam" id="PF04492">
    <property type="entry name" value="Phage_rep_O"/>
    <property type="match status" value="1"/>
</dbReference>
<proteinExistence type="predicted"/>
<dbReference type="RefSeq" id="WP_310166039.1">
    <property type="nucleotide sequence ID" value="NZ_JAVDUG010000001.1"/>
</dbReference>
<protein>
    <recommendedName>
        <fullName evidence="2">Bacteriophage lambda Replication protein O N-terminal domain-containing protein</fullName>
    </recommendedName>
</protein>
<dbReference type="InterPro" id="IPR006497">
    <property type="entry name" value="Phage_lambda_VrpO_N"/>
</dbReference>
<evidence type="ECO:0000259" key="2">
    <source>
        <dbReference type="Pfam" id="PF04492"/>
    </source>
</evidence>
<reference evidence="3 4" key="1">
    <citation type="submission" date="2023-07" db="EMBL/GenBank/DDBJ databases">
        <title>Sorghum-associated microbial communities from plants grown in Nebraska, USA.</title>
        <authorList>
            <person name="Schachtman D."/>
        </authorList>
    </citation>
    <scope>NUCLEOTIDE SEQUENCE [LARGE SCALE GENOMIC DNA]</scope>
    <source>
        <strain evidence="3 4">BE143</strain>
    </source>
</reference>
<evidence type="ECO:0000313" key="4">
    <source>
        <dbReference type="Proteomes" id="UP001266807"/>
    </source>
</evidence>
<gene>
    <name evidence="3" type="ORF">J2W98_000556</name>
</gene>
<dbReference type="Gene3D" id="1.10.10.10">
    <property type="entry name" value="Winged helix-like DNA-binding domain superfamily/Winged helix DNA-binding domain"/>
    <property type="match status" value="1"/>
</dbReference>
<sequence length="352" mass="39807">MVSPQLKDGFIGIANSIWDEIISRKFTERQQKILKLILRLSYGCQKKSATIPLLTNFELCGVRIQDAKKEITYLKQCKVIEWDGKQIYSLNKNYDEWRVSLVKEWNEEKFKELISINLAVYKVTKSVSEQAGDKLGSYEKCKSVVTKSVSGDLRKVEVKEDENPCGSKDEGTPKDMFKDNIKDSSCCLTPDIEINSKDEGIPSSRQGTVPATSETDTDSEQNEISSSDIDYRQAVADKYLRRRGKGLEITIADDQAIDELIKEGVPLQTALDGIDQAFDNFKPKHKRDEIRSVSYCATIIFSLHALREVDSKSKEDETPLDEVEPEIEVPTSEYTQVDIQNMLAKLRAKQGG</sequence>
<feature type="domain" description="Bacteriophage lambda Replication protein O N-terminal" evidence="2">
    <location>
        <begin position="5"/>
        <end position="97"/>
    </location>
</feature>
<dbReference type="InterPro" id="IPR036388">
    <property type="entry name" value="WH-like_DNA-bd_sf"/>
</dbReference>
<accession>A0ABU1Q9K5</accession>
<organism evidence="3 4">
    <name type="scientific">Paenibacillus peoriae</name>
    <dbReference type="NCBI Taxonomy" id="59893"/>
    <lineage>
        <taxon>Bacteria</taxon>
        <taxon>Bacillati</taxon>
        <taxon>Bacillota</taxon>
        <taxon>Bacilli</taxon>
        <taxon>Bacillales</taxon>
        <taxon>Paenibacillaceae</taxon>
        <taxon>Paenibacillus</taxon>
    </lineage>
</organism>
<feature type="compositionally biased region" description="Polar residues" evidence="1">
    <location>
        <begin position="203"/>
        <end position="214"/>
    </location>
</feature>
<comment type="caution">
    <text evidence="3">The sequence shown here is derived from an EMBL/GenBank/DDBJ whole genome shotgun (WGS) entry which is preliminary data.</text>
</comment>
<evidence type="ECO:0000313" key="3">
    <source>
        <dbReference type="EMBL" id="MDR6776309.1"/>
    </source>
</evidence>
<feature type="region of interest" description="Disordered" evidence="1">
    <location>
        <begin position="193"/>
        <end position="228"/>
    </location>
</feature>
<dbReference type="Proteomes" id="UP001266807">
    <property type="component" value="Unassembled WGS sequence"/>
</dbReference>
<evidence type="ECO:0000256" key="1">
    <source>
        <dbReference type="SAM" id="MobiDB-lite"/>
    </source>
</evidence>